<evidence type="ECO:0000256" key="3">
    <source>
        <dbReference type="ARBA" id="ARBA00020552"/>
    </source>
</evidence>
<evidence type="ECO:0000256" key="7">
    <source>
        <dbReference type="SAM" id="SignalP"/>
    </source>
</evidence>
<comment type="caution">
    <text evidence="8">The sequence shown here is derived from an EMBL/GenBank/DDBJ whole genome shotgun (WGS) entry which is preliminary data.</text>
</comment>
<feature type="chain" id="PRO_5032992205" description="Lectin-like protein BA14k" evidence="7">
    <location>
        <begin position="26"/>
        <end position="141"/>
    </location>
</feature>
<dbReference type="GO" id="GO:0016020">
    <property type="term" value="C:membrane"/>
    <property type="evidence" value="ECO:0007669"/>
    <property type="project" value="UniProtKB-SubCell"/>
</dbReference>
<keyword evidence="4" id="KW-0472">Membrane</keyword>
<comment type="function">
    <text evidence="6">Has immunoglobulin-binding and hemagglutination properties, and can bind to mannose. Essential for virulence. May be involved in LPS biosynthesis or polysaccharide transport.</text>
</comment>
<keyword evidence="5" id="KW-0430">Lectin</keyword>
<sequence>MRHRLLTAGGAVALALVSAATPAAAMPPAFPAGAFMPVSVAEADLVERIVHRRGFYAVGGIYYYNGYRGFVVARPGYRYHNGYWFPPAAFAAGVAAGRALTPPLPAAHIRWCYAHYRSYRAYDNSYQPHYGPRQPCWSPYS</sequence>
<proteinExistence type="inferred from homology"/>
<dbReference type="RefSeq" id="WP_019402073.1">
    <property type="nucleotide sequence ID" value="NZ_JACIEN010000004.1"/>
</dbReference>
<dbReference type="AlphaFoldDB" id="A0A840BZY9"/>
<comment type="similarity">
    <text evidence="2">Belongs to the BA14k family.</text>
</comment>
<accession>A0A840BZY9</accession>
<evidence type="ECO:0000256" key="4">
    <source>
        <dbReference type="ARBA" id="ARBA00022475"/>
    </source>
</evidence>
<dbReference type="EMBL" id="JACIEN010000004">
    <property type="protein sequence ID" value="MBB4018520.1"/>
    <property type="molecule type" value="Genomic_DNA"/>
</dbReference>
<evidence type="ECO:0000313" key="8">
    <source>
        <dbReference type="EMBL" id="MBB4018520.1"/>
    </source>
</evidence>
<reference evidence="8 9" key="1">
    <citation type="submission" date="2020-08" db="EMBL/GenBank/DDBJ databases">
        <title>Genomic Encyclopedia of Type Strains, Phase IV (KMG-IV): sequencing the most valuable type-strain genomes for metagenomic binning, comparative biology and taxonomic classification.</title>
        <authorList>
            <person name="Goeker M."/>
        </authorList>
    </citation>
    <scope>NUCLEOTIDE SEQUENCE [LARGE SCALE GENOMIC DNA]</scope>
    <source>
        <strain evidence="8 9">DSM 103737</strain>
    </source>
</reference>
<dbReference type="Proteomes" id="UP000577362">
    <property type="component" value="Unassembled WGS sequence"/>
</dbReference>
<evidence type="ECO:0000256" key="2">
    <source>
        <dbReference type="ARBA" id="ARBA00010270"/>
    </source>
</evidence>
<keyword evidence="9" id="KW-1185">Reference proteome</keyword>
<evidence type="ECO:0000313" key="9">
    <source>
        <dbReference type="Proteomes" id="UP000577362"/>
    </source>
</evidence>
<protein>
    <recommendedName>
        <fullName evidence="3">Lectin-like protein BA14k</fullName>
    </recommendedName>
</protein>
<gene>
    <name evidence="8" type="ORF">GGR16_003567</name>
</gene>
<keyword evidence="4" id="KW-1003">Cell membrane</keyword>
<dbReference type="Pfam" id="PF07886">
    <property type="entry name" value="BA14K"/>
    <property type="match status" value="1"/>
</dbReference>
<evidence type="ECO:0000256" key="6">
    <source>
        <dbReference type="ARBA" id="ARBA00025321"/>
    </source>
</evidence>
<evidence type="ECO:0000256" key="1">
    <source>
        <dbReference type="ARBA" id="ARBA00004167"/>
    </source>
</evidence>
<keyword evidence="7" id="KW-0732">Signal</keyword>
<feature type="signal peptide" evidence="7">
    <location>
        <begin position="1"/>
        <end position="25"/>
    </location>
</feature>
<dbReference type="InterPro" id="IPR012413">
    <property type="entry name" value="BA14K"/>
</dbReference>
<comment type="subcellular location">
    <subcellularLocation>
        <location evidence="1">Membrane</location>
        <topology evidence="1">Single-pass membrane protein</topology>
    </subcellularLocation>
</comment>
<organism evidence="8 9">
    <name type="scientific">Chelatococcus caeni</name>
    <dbReference type="NCBI Taxonomy" id="1348468"/>
    <lineage>
        <taxon>Bacteria</taxon>
        <taxon>Pseudomonadati</taxon>
        <taxon>Pseudomonadota</taxon>
        <taxon>Alphaproteobacteria</taxon>
        <taxon>Hyphomicrobiales</taxon>
        <taxon>Chelatococcaceae</taxon>
        <taxon>Chelatococcus</taxon>
    </lineage>
</organism>
<name>A0A840BZY9_9HYPH</name>
<dbReference type="GO" id="GO:0030246">
    <property type="term" value="F:carbohydrate binding"/>
    <property type="evidence" value="ECO:0007669"/>
    <property type="project" value="UniProtKB-KW"/>
</dbReference>
<evidence type="ECO:0000256" key="5">
    <source>
        <dbReference type="ARBA" id="ARBA00022734"/>
    </source>
</evidence>